<feature type="transmembrane region" description="Helical" evidence="5">
    <location>
        <begin position="69"/>
        <end position="96"/>
    </location>
</feature>
<dbReference type="STRING" id="487184.SAMN05216421_2039"/>
<proteinExistence type="predicted"/>
<keyword evidence="8" id="KW-1185">Reference proteome</keyword>
<keyword evidence="2 5" id="KW-0812">Transmembrane</keyword>
<keyword evidence="4 5" id="KW-0472">Membrane</keyword>
<evidence type="ECO:0000256" key="2">
    <source>
        <dbReference type="ARBA" id="ARBA00022692"/>
    </source>
</evidence>
<gene>
    <name evidence="7" type="ORF">SAMN05216421_2039</name>
</gene>
<feature type="domain" description="Yip1" evidence="6">
    <location>
        <begin position="7"/>
        <end position="181"/>
    </location>
</feature>
<evidence type="ECO:0000256" key="5">
    <source>
        <dbReference type="SAM" id="Phobius"/>
    </source>
</evidence>
<name>A0A1H1UF95_9GAMM</name>
<feature type="transmembrane region" description="Helical" evidence="5">
    <location>
        <begin position="167"/>
        <end position="187"/>
    </location>
</feature>
<protein>
    <recommendedName>
        <fullName evidence="6">Yip1 domain-containing protein</fullName>
    </recommendedName>
</protein>
<evidence type="ECO:0000313" key="7">
    <source>
        <dbReference type="EMBL" id="SDS71182.1"/>
    </source>
</evidence>
<feature type="transmembrane region" description="Helical" evidence="5">
    <location>
        <begin position="108"/>
        <end position="128"/>
    </location>
</feature>
<accession>A0A1H1UF95</accession>
<dbReference type="GO" id="GO:0016020">
    <property type="term" value="C:membrane"/>
    <property type="evidence" value="ECO:0007669"/>
    <property type="project" value="UniProtKB-SubCell"/>
</dbReference>
<evidence type="ECO:0000259" key="6">
    <source>
        <dbReference type="Pfam" id="PF04893"/>
    </source>
</evidence>
<organism evidence="7 8">
    <name type="scientific">Halopseudomonas xinjiangensis</name>
    <dbReference type="NCBI Taxonomy" id="487184"/>
    <lineage>
        <taxon>Bacteria</taxon>
        <taxon>Pseudomonadati</taxon>
        <taxon>Pseudomonadota</taxon>
        <taxon>Gammaproteobacteria</taxon>
        <taxon>Pseudomonadales</taxon>
        <taxon>Pseudomonadaceae</taxon>
        <taxon>Halopseudomonas</taxon>
    </lineage>
</organism>
<keyword evidence="3 5" id="KW-1133">Transmembrane helix</keyword>
<evidence type="ECO:0000313" key="8">
    <source>
        <dbReference type="Proteomes" id="UP000243207"/>
    </source>
</evidence>
<dbReference type="OrthoDB" id="7011469at2"/>
<evidence type="ECO:0000256" key="4">
    <source>
        <dbReference type="ARBA" id="ARBA00023136"/>
    </source>
</evidence>
<feature type="transmembrane region" description="Helical" evidence="5">
    <location>
        <begin position="134"/>
        <end position="155"/>
    </location>
</feature>
<reference evidence="8" key="1">
    <citation type="submission" date="2016-10" db="EMBL/GenBank/DDBJ databases">
        <authorList>
            <person name="Varghese N."/>
            <person name="Submissions S."/>
        </authorList>
    </citation>
    <scope>NUCLEOTIDE SEQUENCE [LARGE SCALE GENOMIC DNA]</scope>
    <source>
        <strain evidence="8">NRRL B-51270</strain>
    </source>
</reference>
<sequence length="211" mass="23078">MLKDVPGVLFSPATGWSRLRDHADAHPWSFVPVLLLFSLIPAICIYIGTAHVGWELFGSQDTHLLTNSSALTLAILVYVGFVFGVGVMGLITRWVLFRTPGRPTLARGMAFITFVSLPLMLGGIVGAFPYRLLIVGGAFVTTAWAIVLLFKGLPAFMHLKRTDETRFYAACIVAVGFLVVVSNAFIFQHMWRAAQTDASYIGSQEAEQGLE</sequence>
<dbReference type="InterPro" id="IPR006977">
    <property type="entry name" value="Yip1_dom"/>
</dbReference>
<dbReference type="Pfam" id="PF04893">
    <property type="entry name" value="Yip1"/>
    <property type="match status" value="1"/>
</dbReference>
<dbReference type="EMBL" id="LT629736">
    <property type="protein sequence ID" value="SDS71182.1"/>
    <property type="molecule type" value="Genomic_DNA"/>
</dbReference>
<feature type="transmembrane region" description="Helical" evidence="5">
    <location>
        <begin position="28"/>
        <end position="49"/>
    </location>
</feature>
<evidence type="ECO:0000256" key="1">
    <source>
        <dbReference type="ARBA" id="ARBA00004141"/>
    </source>
</evidence>
<dbReference type="RefSeq" id="WP_157718167.1">
    <property type="nucleotide sequence ID" value="NZ_LT629736.1"/>
</dbReference>
<evidence type="ECO:0000256" key="3">
    <source>
        <dbReference type="ARBA" id="ARBA00022989"/>
    </source>
</evidence>
<dbReference type="AlphaFoldDB" id="A0A1H1UF95"/>
<dbReference type="Proteomes" id="UP000243207">
    <property type="component" value="Chromosome I"/>
</dbReference>
<comment type="subcellular location">
    <subcellularLocation>
        <location evidence="1">Membrane</location>
        <topology evidence="1">Multi-pass membrane protein</topology>
    </subcellularLocation>
</comment>